<protein>
    <submittedName>
        <fullName evidence="1">Uncharacterized protein</fullName>
    </submittedName>
</protein>
<proteinExistence type="predicted"/>
<comment type="caution">
    <text evidence="1">The sequence shown here is derived from an EMBL/GenBank/DDBJ whole genome shotgun (WGS) entry which is preliminary data.</text>
</comment>
<dbReference type="Proteomes" id="UP000267035">
    <property type="component" value="Unassembled WGS sequence"/>
</dbReference>
<dbReference type="RefSeq" id="WP_122254216.1">
    <property type="nucleotide sequence ID" value="NZ_RDQL01000010.1"/>
</dbReference>
<sequence>MKKQDISTAKDADLRASQAAMQRAAALARQVAIQTNTAIVVEQDGKAVRVTADELRRKQEQRKP</sequence>
<gene>
    <name evidence="1" type="ORF">EBQ25_08620</name>
</gene>
<name>A0A3M6Q8I8_9BURK</name>
<dbReference type="EMBL" id="RDQL01000010">
    <property type="protein sequence ID" value="RMW98771.1"/>
    <property type="molecule type" value="Genomic_DNA"/>
</dbReference>
<evidence type="ECO:0000313" key="2">
    <source>
        <dbReference type="Proteomes" id="UP000267035"/>
    </source>
</evidence>
<reference evidence="1 2" key="1">
    <citation type="submission" date="2018-10" db="EMBL/GenBank/DDBJ databases">
        <title>Comamonadaceae CDC group NO-1 genome sequencing and assembly.</title>
        <authorList>
            <person name="Bernier A.-M."/>
            <person name="Bernard K."/>
        </authorList>
    </citation>
    <scope>NUCLEOTIDE SEQUENCE [LARGE SCALE GENOMIC DNA]</scope>
    <source>
        <strain evidence="1 2">NML161473</strain>
    </source>
</reference>
<organism evidence="1 2">
    <name type="scientific">Allofranklinella schreckenbergeri</name>
    <dbReference type="NCBI Taxonomy" id="1076744"/>
    <lineage>
        <taxon>Bacteria</taxon>
        <taxon>Pseudomonadati</taxon>
        <taxon>Pseudomonadota</taxon>
        <taxon>Betaproteobacteria</taxon>
        <taxon>Burkholderiales</taxon>
        <taxon>Comamonadaceae</taxon>
        <taxon>Allofranklinella</taxon>
    </lineage>
</organism>
<accession>A0A3M6Q8I8</accession>
<keyword evidence="2" id="KW-1185">Reference proteome</keyword>
<evidence type="ECO:0000313" key="1">
    <source>
        <dbReference type="EMBL" id="RMW98771.1"/>
    </source>
</evidence>
<dbReference type="AlphaFoldDB" id="A0A3M6Q8I8"/>